<evidence type="ECO:0000313" key="2">
    <source>
        <dbReference type="Proteomes" id="UP000628079"/>
    </source>
</evidence>
<dbReference type="Gene3D" id="3.30.1310.10">
    <property type="entry name" value="Nucleoid-associated protein YbaB-like domain"/>
    <property type="match status" value="1"/>
</dbReference>
<dbReference type="SUPFAM" id="SSF82607">
    <property type="entry name" value="YbaB-like"/>
    <property type="match status" value="1"/>
</dbReference>
<evidence type="ECO:0000313" key="1">
    <source>
        <dbReference type="EMBL" id="GGB85327.1"/>
    </source>
</evidence>
<sequence length="144" mass="15273">MTNLDPHLFEDTPLASGDLARLMEQAQAAFRWRAEVDRLIGSGEADGVSASVTGGGAVSRLDVSDAACADGGEELSRRIIAAVRAAQDDLAEQVRRSATLTFGEDSAQARTVSEGSAQRFGRSASVIETDFGDSVQWGDGRDRR</sequence>
<dbReference type="AlphaFoldDB" id="A0A8H9KRB1"/>
<evidence type="ECO:0008006" key="3">
    <source>
        <dbReference type="Google" id="ProtNLM"/>
    </source>
</evidence>
<reference evidence="1" key="2">
    <citation type="submission" date="2020-09" db="EMBL/GenBank/DDBJ databases">
        <authorList>
            <person name="Sun Q."/>
            <person name="Zhou Y."/>
        </authorList>
    </citation>
    <scope>NUCLEOTIDE SEQUENCE</scope>
    <source>
        <strain evidence="1">CGMCC 1.10749</strain>
    </source>
</reference>
<dbReference type="Proteomes" id="UP000628079">
    <property type="component" value="Unassembled WGS sequence"/>
</dbReference>
<dbReference type="RefSeq" id="WP_035950914.1">
    <property type="nucleotide sequence ID" value="NZ_BMEA01000002.1"/>
</dbReference>
<dbReference type="EMBL" id="BMEA01000002">
    <property type="protein sequence ID" value="GGB85327.1"/>
    <property type="molecule type" value="Genomic_DNA"/>
</dbReference>
<dbReference type="Pfam" id="PF02575">
    <property type="entry name" value="YbaB_DNA_bd"/>
    <property type="match status" value="1"/>
</dbReference>
<gene>
    <name evidence="1" type="ORF">GCM10011314_26290</name>
</gene>
<dbReference type="InterPro" id="IPR036894">
    <property type="entry name" value="YbaB-like_sf"/>
</dbReference>
<organism evidence="1 2">
    <name type="scientific">Knoellia flava</name>
    <dbReference type="NCBI Taxonomy" id="913969"/>
    <lineage>
        <taxon>Bacteria</taxon>
        <taxon>Bacillati</taxon>
        <taxon>Actinomycetota</taxon>
        <taxon>Actinomycetes</taxon>
        <taxon>Micrococcales</taxon>
        <taxon>Intrasporangiaceae</taxon>
        <taxon>Knoellia</taxon>
    </lineage>
</organism>
<accession>A0A8H9KRB1</accession>
<dbReference type="GO" id="GO:0003677">
    <property type="term" value="F:DNA binding"/>
    <property type="evidence" value="ECO:0007669"/>
    <property type="project" value="InterPro"/>
</dbReference>
<reference evidence="1" key="1">
    <citation type="journal article" date="2014" name="Int. J. Syst. Evol. Microbiol.">
        <title>Complete genome sequence of Corynebacterium casei LMG S-19264T (=DSM 44701T), isolated from a smear-ripened cheese.</title>
        <authorList>
            <consortium name="US DOE Joint Genome Institute (JGI-PGF)"/>
            <person name="Walter F."/>
            <person name="Albersmeier A."/>
            <person name="Kalinowski J."/>
            <person name="Ruckert C."/>
        </authorList>
    </citation>
    <scope>NUCLEOTIDE SEQUENCE</scope>
    <source>
        <strain evidence="1">CGMCC 1.10749</strain>
    </source>
</reference>
<name>A0A8H9KRB1_9MICO</name>
<protein>
    <recommendedName>
        <fullName evidence="3">YbaB/EbfC DNA-binding family protein</fullName>
    </recommendedName>
</protein>
<comment type="caution">
    <text evidence="1">The sequence shown here is derived from an EMBL/GenBank/DDBJ whole genome shotgun (WGS) entry which is preliminary data.</text>
</comment>
<proteinExistence type="predicted"/>
<dbReference type="InterPro" id="IPR004401">
    <property type="entry name" value="YbaB/EbfC"/>
</dbReference>